<evidence type="ECO:0000259" key="8">
    <source>
        <dbReference type="Pfam" id="PF16363"/>
    </source>
</evidence>
<organism evidence="9 10">
    <name type="scientific">Sphingomonas glacialis</name>
    <dbReference type="NCBI Taxonomy" id="658225"/>
    <lineage>
        <taxon>Bacteria</taxon>
        <taxon>Pseudomonadati</taxon>
        <taxon>Pseudomonadota</taxon>
        <taxon>Alphaproteobacteria</taxon>
        <taxon>Sphingomonadales</taxon>
        <taxon>Sphingomonadaceae</taxon>
        <taxon>Sphingomonas</taxon>
    </lineage>
</organism>
<comment type="similarity">
    <text evidence="3 7">Belongs to the NAD(P)-dependent epimerase/dehydratase family. dTDP-glucose dehydratase subfamily.</text>
</comment>
<accession>A0ABQ3LL72</accession>
<dbReference type="Gene3D" id="3.40.50.720">
    <property type="entry name" value="NAD(P)-binding Rossmann-like Domain"/>
    <property type="match status" value="1"/>
</dbReference>
<dbReference type="InterPro" id="IPR005888">
    <property type="entry name" value="dTDP_Gluc_deHydtase"/>
</dbReference>
<dbReference type="EMBL" id="BNAQ01000003">
    <property type="protein sequence ID" value="GHH19386.1"/>
    <property type="molecule type" value="Genomic_DNA"/>
</dbReference>
<keyword evidence="10" id="KW-1185">Reference proteome</keyword>
<dbReference type="InterPro" id="IPR016040">
    <property type="entry name" value="NAD(P)-bd_dom"/>
</dbReference>
<evidence type="ECO:0000256" key="3">
    <source>
        <dbReference type="ARBA" id="ARBA00008178"/>
    </source>
</evidence>
<evidence type="ECO:0000256" key="6">
    <source>
        <dbReference type="ARBA" id="ARBA00023239"/>
    </source>
</evidence>
<comment type="caution">
    <text evidence="9">The sequence shown here is derived from an EMBL/GenBank/DDBJ whole genome shotgun (WGS) entry which is preliminary data.</text>
</comment>
<dbReference type="PANTHER" id="PTHR43000">
    <property type="entry name" value="DTDP-D-GLUCOSE 4,6-DEHYDRATASE-RELATED"/>
    <property type="match status" value="1"/>
</dbReference>
<dbReference type="Gene3D" id="3.90.25.10">
    <property type="entry name" value="UDP-galactose 4-epimerase, domain 1"/>
    <property type="match status" value="1"/>
</dbReference>
<comment type="catalytic activity">
    <reaction evidence="1 7">
        <text>dTDP-alpha-D-glucose = dTDP-4-dehydro-6-deoxy-alpha-D-glucose + H2O</text>
        <dbReference type="Rhea" id="RHEA:17221"/>
        <dbReference type="ChEBI" id="CHEBI:15377"/>
        <dbReference type="ChEBI" id="CHEBI:57477"/>
        <dbReference type="ChEBI" id="CHEBI:57649"/>
        <dbReference type="EC" id="4.2.1.46"/>
    </reaction>
</comment>
<protein>
    <recommendedName>
        <fullName evidence="4 7">dTDP-glucose 4,6-dehydratase</fullName>
        <ecNumber evidence="4 7">4.2.1.46</ecNumber>
    </recommendedName>
</protein>
<reference evidence="10" key="1">
    <citation type="journal article" date="2019" name="Int. J. Syst. Evol. Microbiol.">
        <title>The Global Catalogue of Microorganisms (GCM) 10K type strain sequencing project: providing services to taxonomists for standard genome sequencing and annotation.</title>
        <authorList>
            <consortium name="The Broad Institute Genomics Platform"/>
            <consortium name="The Broad Institute Genome Sequencing Center for Infectious Disease"/>
            <person name="Wu L."/>
            <person name="Ma J."/>
        </authorList>
    </citation>
    <scope>NUCLEOTIDE SEQUENCE [LARGE SCALE GENOMIC DNA]</scope>
    <source>
        <strain evidence="10">CGMCC 1.8957</strain>
    </source>
</reference>
<dbReference type="Proteomes" id="UP000652430">
    <property type="component" value="Unassembled WGS sequence"/>
</dbReference>
<evidence type="ECO:0000313" key="10">
    <source>
        <dbReference type="Proteomes" id="UP000652430"/>
    </source>
</evidence>
<feature type="domain" description="NAD(P)-binding" evidence="8">
    <location>
        <begin position="5"/>
        <end position="330"/>
    </location>
</feature>
<keyword evidence="6 7" id="KW-0456">Lyase</keyword>
<dbReference type="CDD" id="cd05246">
    <property type="entry name" value="dTDP_GD_SDR_e"/>
    <property type="match status" value="1"/>
</dbReference>
<evidence type="ECO:0000313" key="9">
    <source>
        <dbReference type="EMBL" id="GHH19386.1"/>
    </source>
</evidence>
<gene>
    <name evidence="9" type="primary">rfbB</name>
    <name evidence="9" type="ORF">GCM10008023_26460</name>
</gene>
<evidence type="ECO:0000256" key="1">
    <source>
        <dbReference type="ARBA" id="ARBA00001539"/>
    </source>
</evidence>
<proteinExistence type="inferred from homology"/>
<dbReference type="NCBIfam" id="TIGR01181">
    <property type="entry name" value="dTDP_gluc_dehyt"/>
    <property type="match status" value="1"/>
</dbReference>
<comment type="cofactor">
    <cofactor evidence="2 7">
        <name>NAD(+)</name>
        <dbReference type="ChEBI" id="CHEBI:57540"/>
    </cofactor>
</comment>
<dbReference type="InterPro" id="IPR036291">
    <property type="entry name" value="NAD(P)-bd_dom_sf"/>
</dbReference>
<evidence type="ECO:0000256" key="2">
    <source>
        <dbReference type="ARBA" id="ARBA00001911"/>
    </source>
</evidence>
<dbReference type="RefSeq" id="WP_189676613.1">
    <property type="nucleotide sequence ID" value="NZ_BNAQ01000003.1"/>
</dbReference>
<dbReference type="SUPFAM" id="SSF51735">
    <property type="entry name" value="NAD(P)-binding Rossmann-fold domains"/>
    <property type="match status" value="1"/>
</dbReference>
<evidence type="ECO:0000256" key="7">
    <source>
        <dbReference type="RuleBase" id="RU004473"/>
    </source>
</evidence>
<sequence>MANLMVTGGAGFIGANFVHHWRTTAPDDAIVVLDLLTYAGNRANLDGLAGVELIVGDICDTDLVARTIADRRIDTIVHFAAETHVDRSITGPDAFITTNIVGTHSLLKAAKAAWLDRGSGVPHRFHHVSTDEVYGSLGPEDAAFGETTAYAPNSPYSASKAGSDHLVRAYHHTYGLETTTSNCSNNYGPFQFPEKLIPLFILNALSGQPLPIYGDGMNVRDWLHVADHCHGIELVLRGGRVGETYNIGGGQELPNHAVIDAICHGVDLAFARDPTLARRFPRAPAAQGRPTAELKTFVEDRKGHDRRYAINESKIRDALGYGPGRDFTGGFAATLTWYLAHEDWWRPLVARGALPGATRA</sequence>
<keyword evidence="5" id="KW-0520">NAD</keyword>
<evidence type="ECO:0000256" key="4">
    <source>
        <dbReference type="ARBA" id="ARBA00011990"/>
    </source>
</evidence>
<evidence type="ECO:0000256" key="5">
    <source>
        <dbReference type="ARBA" id="ARBA00023027"/>
    </source>
</evidence>
<dbReference type="Pfam" id="PF16363">
    <property type="entry name" value="GDP_Man_Dehyd"/>
    <property type="match status" value="1"/>
</dbReference>
<name>A0ABQ3LL72_9SPHN</name>
<dbReference type="EC" id="4.2.1.46" evidence="4 7"/>